<evidence type="ECO:0000313" key="3">
    <source>
        <dbReference type="Proteomes" id="UP000533598"/>
    </source>
</evidence>
<feature type="domain" description="EF-hand" evidence="1">
    <location>
        <begin position="131"/>
        <end position="166"/>
    </location>
</feature>
<sequence length="182" mass="19924">MMPELVRKLEHSFAAFDEDNDGYIQLTDLEERSKRFCVRFNETDSPKGIAALDGMREHWRALVELTDTDNDGQISKAEFVAAVGAALAESDSGFDRVFRPALAAGFALADTNDDGHIGVEEFVAFMYLAGFSLAKAPRLFALLDANGDGKVSVDEWLTAFKTHYTEATADLDLPANAFFGST</sequence>
<feature type="domain" description="EF-hand" evidence="1">
    <location>
        <begin position="4"/>
        <end position="39"/>
    </location>
</feature>
<dbReference type="InterPro" id="IPR052591">
    <property type="entry name" value="CML21-like"/>
</dbReference>
<evidence type="ECO:0000313" key="2">
    <source>
        <dbReference type="EMBL" id="MBB4677817.1"/>
    </source>
</evidence>
<dbReference type="Proteomes" id="UP000533598">
    <property type="component" value="Unassembled WGS sequence"/>
</dbReference>
<dbReference type="AlphaFoldDB" id="A0A7W7CAY5"/>
<gene>
    <name evidence="2" type="ORF">HNR67_003935</name>
</gene>
<feature type="domain" description="EF-hand" evidence="1">
    <location>
        <begin position="54"/>
        <end position="89"/>
    </location>
</feature>
<name>A0A7W7CAY5_9PSEU</name>
<organism evidence="2 3">
    <name type="scientific">Crossiella cryophila</name>
    <dbReference type="NCBI Taxonomy" id="43355"/>
    <lineage>
        <taxon>Bacteria</taxon>
        <taxon>Bacillati</taxon>
        <taxon>Actinomycetota</taxon>
        <taxon>Actinomycetes</taxon>
        <taxon>Pseudonocardiales</taxon>
        <taxon>Pseudonocardiaceae</taxon>
        <taxon>Crossiella</taxon>
    </lineage>
</organism>
<dbReference type="EMBL" id="JACHMH010000001">
    <property type="protein sequence ID" value="MBB4677817.1"/>
    <property type="molecule type" value="Genomic_DNA"/>
</dbReference>
<keyword evidence="3" id="KW-1185">Reference proteome</keyword>
<dbReference type="CDD" id="cd00051">
    <property type="entry name" value="EFh"/>
    <property type="match status" value="1"/>
</dbReference>
<dbReference type="InterPro" id="IPR002048">
    <property type="entry name" value="EF_hand_dom"/>
</dbReference>
<dbReference type="SUPFAM" id="SSF47473">
    <property type="entry name" value="EF-hand"/>
    <property type="match status" value="1"/>
</dbReference>
<evidence type="ECO:0000259" key="1">
    <source>
        <dbReference type="PROSITE" id="PS50222"/>
    </source>
</evidence>
<dbReference type="PROSITE" id="PS00018">
    <property type="entry name" value="EF_HAND_1"/>
    <property type="match status" value="3"/>
</dbReference>
<dbReference type="PANTHER" id="PTHR23064">
    <property type="entry name" value="TROPONIN"/>
    <property type="match status" value="1"/>
</dbReference>
<protein>
    <submittedName>
        <fullName evidence="2">Ca2+-binding EF-hand superfamily protein</fullName>
    </submittedName>
</protein>
<dbReference type="InterPro" id="IPR011992">
    <property type="entry name" value="EF-hand-dom_pair"/>
</dbReference>
<proteinExistence type="predicted"/>
<dbReference type="Pfam" id="PF13499">
    <property type="entry name" value="EF-hand_7"/>
    <property type="match status" value="2"/>
</dbReference>
<accession>A0A7W7CAY5</accession>
<comment type="caution">
    <text evidence="2">The sequence shown here is derived from an EMBL/GenBank/DDBJ whole genome shotgun (WGS) entry which is preliminary data.</text>
</comment>
<dbReference type="SMART" id="SM00054">
    <property type="entry name" value="EFh"/>
    <property type="match status" value="4"/>
</dbReference>
<dbReference type="PROSITE" id="PS50222">
    <property type="entry name" value="EF_HAND_2"/>
    <property type="match status" value="3"/>
</dbReference>
<reference evidence="2 3" key="1">
    <citation type="submission" date="2020-08" db="EMBL/GenBank/DDBJ databases">
        <title>Sequencing the genomes of 1000 actinobacteria strains.</title>
        <authorList>
            <person name="Klenk H.-P."/>
        </authorList>
    </citation>
    <scope>NUCLEOTIDE SEQUENCE [LARGE SCALE GENOMIC DNA]</scope>
    <source>
        <strain evidence="2 3">DSM 44230</strain>
    </source>
</reference>
<dbReference type="InterPro" id="IPR018247">
    <property type="entry name" value="EF_Hand_1_Ca_BS"/>
</dbReference>
<dbReference type="Gene3D" id="1.10.238.10">
    <property type="entry name" value="EF-hand"/>
    <property type="match status" value="1"/>
</dbReference>
<dbReference type="GO" id="GO:0005509">
    <property type="term" value="F:calcium ion binding"/>
    <property type="evidence" value="ECO:0007669"/>
    <property type="project" value="InterPro"/>
</dbReference>